<organism evidence="3 4">
    <name type="scientific">Brachyspira aalborgi</name>
    <dbReference type="NCBI Taxonomy" id="29522"/>
    <lineage>
        <taxon>Bacteria</taxon>
        <taxon>Pseudomonadati</taxon>
        <taxon>Spirochaetota</taxon>
        <taxon>Spirochaetia</taxon>
        <taxon>Brachyspirales</taxon>
        <taxon>Brachyspiraceae</taxon>
        <taxon>Brachyspira</taxon>
    </lineage>
</organism>
<evidence type="ECO:0000313" key="3">
    <source>
        <dbReference type="EMBL" id="TXJ31160.1"/>
    </source>
</evidence>
<gene>
    <name evidence="3" type="ORF">EPJ71_10525</name>
</gene>
<protein>
    <submittedName>
        <fullName evidence="3">Uncharacterized protein</fullName>
    </submittedName>
</protein>
<evidence type="ECO:0000256" key="1">
    <source>
        <dbReference type="SAM" id="Coils"/>
    </source>
</evidence>
<name>A0ABY3K6P8_9SPIR</name>
<keyword evidence="1" id="KW-0175">Coiled coil</keyword>
<evidence type="ECO:0000256" key="2">
    <source>
        <dbReference type="SAM" id="Phobius"/>
    </source>
</evidence>
<dbReference type="Proteomes" id="UP000322659">
    <property type="component" value="Unassembled WGS sequence"/>
</dbReference>
<comment type="caution">
    <text evidence="3">The sequence shown here is derived from an EMBL/GenBank/DDBJ whole genome shotgun (WGS) entry which is preliminary data.</text>
</comment>
<keyword evidence="2" id="KW-0812">Transmembrane</keyword>
<feature type="coiled-coil region" evidence="1">
    <location>
        <begin position="66"/>
        <end position="93"/>
    </location>
</feature>
<keyword evidence="2" id="KW-0472">Membrane</keyword>
<accession>A0ABY3K6P8</accession>
<evidence type="ECO:0000313" key="4">
    <source>
        <dbReference type="Proteomes" id="UP000322659"/>
    </source>
</evidence>
<proteinExistence type="predicted"/>
<keyword evidence="2" id="KW-1133">Transmembrane helix</keyword>
<sequence length="164" mass="18686">MTNKKASRQAKDMKERLSFLETVIGYNENSERNGNGIITLLDNIFEKIKASEDRVDRLDNWSSDRYNELNNKIEKIEQTLDILKKQLYSINEQYVILNNSLKSITDKISKYEESLKSHSDLLSDAVTGNKLMKVVKGVGILSGFLLALGTIFGTIAFIYNKLMN</sequence>
<dbReference type="RefSeq" id="WP_147748675.1">
    <property type="nucleotide sequence ID" value="NZ_SAXZ01000014.1"/>
</dbReference>
<keyword evidence="4" id="KW-1185">Reference proteome</keyword>
<dbReference type="EMBL" id="SAXZ01000014">
    <property type="protein sequence ID" value="TXJ31160.1"/>
    <property type="molecule type" value="Genomic_DNA"/>
</dbReference>
<feature type="transmembrane region" description="Helical" evidence="2">
    <location>
        <begin position="138"/>
        <end position="159"/>
    </location>
</feature>
<reference evidence="3 4" key="1">
    <citation type="journal article" date="1992" name="Lakartidningen">
        <title>[Penicillin V and not amoxicillin is the first choice preparation in acute otitis].</title>
        <authorList>
            <person name="Kamme C."/>
            <person name="Lundgren K."/>
            <person name="Prellner K."/>
        </authorList>
    </citation>
    <scope>NUCLEOTIDE SEQUENCE [LARGE SCALE GENOMIC DNA]</scope>
    <source>
        <strain evidence="3 4">PC5099IV</strain>
    </source>
</reference>